<dbReference type="EMBL" id="JANSKA010000006">
    <property type="protein sequence ID" value="MCR9037056.1"/>
    <property type="molecule type" value="Genomic_DNA"/>
</dbReference>
<accession>A0ABT1ZA09</accession>
<dbReference type="InterPro" id="IPR027417">
    <property type="entry name" value="P-loop_NTPase"/>
</dbReference>
<comment type="caution">
    <text evidence="1">The sequence shown here is derived from an EMBL/GenBank/DDBJ whole genome shotgun (WGS) entry which is preliminary data.</text>
</comment>
<keyword evidence="1" id="KW-0067">ATP-binding</keyword>
<organism evidence="1 2">
    <name type="scientific">Tractidigestivibacter montrealensis</name>
    <dbReference type="NCBI Taxonomy" id="2972466"/>
    <lineage>
        <taxon>Bacteria</taxon>
        <taxon>Bacillati</taxon>
        <taxon>Actinomycetota</taxon>
        <taxon>Coriobacteriia</taxon>
        <taxon>Coriobacteriales</taxon>
        <taxon>Atopobiaceae</taxon>
        <taxon>Tractidigestivibacter</taxon>
    </lineage>
</organism>
<keyword evidence="2" id="KW-1185">Reference proteome</keyword>
<name>A0ABT1ZA09_9ACTN</name>
<dbReference type="RefSeq" id="WP_258499493.1">
    <property type="nucleotide sequence ID" value="NZ_JANSKA010000006.1"/>
</dbReference>
<dbReference type="PANTHER" id="PTHR34301">
    <property type="entry name" value="DNA-BINDING PROTEIN-RELATED"/>
    <property type="match status" value="1"/>
</dbReference>
<keyword evidence="1" id="KW-0547">Nucleotide-binding</keyword>
<evidence type="ECO:0000313" key="1">
    <source>
        <dbReference type="EMBL" id="MCR9037056.1"/>
    </source>
</evidence>
<reference evidence="1 2" key="1">
    <citation type="submission" date="2022-08" db="EMBL/GenBank/DDBJ databases">
        <title>Tractidigestivibacter montrealensis type strain KD21.</title>
        <authorList>
            <person name="Diop K."/>
            <person name="Richard C."/>
            <person name="Routy B."/>
        </authorList>
    </citation>
    <scope>NUCLEOTIDE SEQUENCE [LARGE SCALE GENOMIC DNA]</scope>
    <source>
        <strain evidence="1 2">KD21</strain>
    </source>
</reference>
<dbReference type="SUPFAM" id="SSF52540">
    <property type="entry name" value="P-loop containing nucleoside triphosphate hydrolases"/>
    <property type="match status" value="1"/>
</dbReference>
<dbReference type="GO" id="GO:0005524">
    <property type="term" value="F:ATP binding"/>
    <property type="evidence" value="ECO:0007669"/>
    <property type="project" value="UniProtKB-KW"/>
</dbReference>
<proteinExistence type="predicted"/>
<dbReference type="PANTHER" id="PTHR34301:SF8">
    <property type="entry name" value="ATPASE DOMAIN-CONTAINING PROTEIN"/>
    <property type="match status" value="1"/>
</dbReference>
<evidence type="ECO:0000313" key="2">
    <source>
        <dbReference type="Proteomes" id="UP001204320"/>
    </source>
</evidence>
<protein>
    <submittedName>
        <fullName evidence="1">ATP-binding protein</fullName>
    </submittedName>
</protein>
<sequence>MSPINPFTPEFGSVPLVMAGRQSIRRELFDAFVQGNPNLSSILVGPRGSGKTALLTYLGKEASDQGWIAVHAVAMPGMLEDIYEQTLLASADILEKGKAKPPRLTSIGVGPVSASREAAPAPSENWRTRMGKLVSMIEGAGYGLLITVDEVVATLDEMITLAAIYQLFVREERRVALVMAGLPHNISALLNDKSVSFLRRAQQHTLGTIPDADVREAFRETAAIGGKEVTDDALEACVRAIGGFPYMLQLVGFRCWQATSPDDVISAREAHRGIRDAQDDFRTHILAPTFRELSQIDLQFVEAMLDDENESRISDIAKRMGVESRYASKYRSRLLAEGVIEQVTRGVVRFALPEFRAFVREELDD</sequence>
<dbReference type="Gene3D" id="3.40.50.300">
    <property type="entry name" value="P-loop containing nucleotide triphosphate hydrolases"/>
    <property type="match status" value="1"/>
</dbReference>
<gene>
    <name evidence="1" type="ORF">NVS32_08875</name>
</gene>
<dbReference type="Proteomes" id="UP001204320">
    <property type="component" value="Unassembled WGS sequence"/>
</dbReference>